<keyword evidence="2" id="KW-1185">Reference proteome</keyword>
<protein>
    <recommendedName>
        <fullName evidence="3">Carboxymuconolactone decarboxylase-like domain-containing protein</fullName>
    </recommendedName>
</protein>
<name>A0A6A6IG87_9PLEO</name>
<evidence type="ECO:0008006" key="3">
    <source>
        <dbReference type="Google" id="ProtNLM"/>
    </source>
</evidence>
<gene>
    <name evidence="1" type="ORF">BU26DRAFT_540394</name>
</gene>
<dbReference type="Gene3D" id="1.20.1290.10">
    <property type="entry name" value="AhpD-like"/>
    <property type="match status" value="1"/>
</dbReference>
<dbReference type="Proteomes" id="UP000800094">
    <property type="component" value="Unassembled WGS sequence"/>
</dbReference>
<accession>A0A6A6IG87</accession>
<reference evidence="1" key="1">
    <citation type="journal article" date="2020" name="Stud. Mycol.">
        <title>101 Dothideomycetes genomes: a test case for predicting lifestyles and emergence of pathogens.</title>
        <authorList>
            <person name="Haridas S."/>
            <person name="Albert R."/>
            <person name="Binder M."/>
            <person name="Bloem J."/>
            <person name="Labutti K."/>
            <person name="Salamov A."/>
            <person name="Andreopoulos B."/>
            <person name="Baker S."/>
            <person name="Barry K."/>
            <person name="Bills G."/>
            <person name="Bluhm B."/>
            <person name="Cannon C."/>
            <person name="Castanera R."/>
            <person name="Culley D."/>
            <person name="Daum C."/>
            <person name="Ezra D."/>
            <person name="Gonzalez J."/>
            <person name="Henrissat B."/>
            <person name="Kuo A."/>
            <person name="Liang C."/>
            <person name="Lipzen A."/>
            <person name="Lutzoni F."/>
            <person name="Magnuson J."/>
            <person name="Mondo S."/>
            <person name="Nolan M."/>
            <person name="Ohm R."/>
            <person name="Pangilinan J."/>
            <person name="Park H.-J."/>
            <person name="Ramirez L."/>
            <person name="Alfaro M."/>
            <person name="Sun H."/>
            <person name="Tritt A."/>
            <person name="Yoshinaga Y."/>
            <person name="Zwiers L.-H."/>
            <person name="Turgeon B."/>
            <person name="Goodwin S."/>
            <person name="Spatafora J."/>
            <person name="Crous P."/>
            <person name="Grigoriev I."/>
        </authorList>
    </citation>
    <scope>NUCLEOTIDE SEQUENCE</scope>
    <source>
        <strain evidence="1">CBS 122368</strain>
    </source>
</reference>
<dbReference type="OrthoDB" id="3760928at2759"/>
<dbReference type="EMBL" id="ML987195">
    <property type="protein sequence ID" value="KAF2248922.1"/>
    <property type="molecule type" value="Genomic_DNA"/>
</dbReference>
<sequence>MGPRFLIQEAPDVAAKEVVEDALQSMHGGNPPFKWVEEDGRSLIGCYATLSYTTAPWTRQFFELAKLCYSPVGAKPRNRELAILGLSSVLDVPYVVYCHRGVAAKVGLTAEQYTDGLAGQVPKDLTEEESMAYRLGCILTTLNGPLDDATWQEVTSVMEKSEFVAILHTVAGYRWVSLLEQVNGEDHRWAKSD</sequence>
<dbReference type="AlphaFoldDB" id="A0A6A6IG87"/>
<evidence type="ECO:0000313" key="1">
    <source>
        <dbReference type="EMBL" id="KAF2248922.1"/>
    </source>
</evidence>
<organism evidence="1 2">
    <name type="scientific">Trematosphaeria pertusa</name>
    <dbReference type="NCBI Taxonomy" id="390896"/>
    <lineage>
        <taxon>Eukaryota</taxon>
        <taxon>Fungi</taxon>
        <taxon>Dikarya</taxon>
        <taxon>Ascomycota</taxon>
        <taxon>Pezizomycotina</taxon>
        <taxon>Dothideomycetes</taxon>
        <taxon>Pleosporomycetidae</taxon>
        <taxon>Pleosporales</taxon>
        <taxon>Massarineae</taxon>
        <taxon>Trematosphaeriaceae</taxon>
        <taxon>Trematosphaeria</taxon>
    </lineage>
</organism>
<dbReference type="RefSeq" id="XP_033683926.1">
    <property type="nucleotide sequence ID" value="XM_033831548.1"/>
</dbReference>
<evidence type="ECO:0000313" key="2">
    <source>
        <dbReference type="Proteomes" id="UP000800094"/>
    </source>
</evidence>
<proteinExistence type="predicted"/>
<dbReference type="PANTHER" id="PTHR34846">
    <property type="entry name" value="4-CARBOXYMUCONOLACTONE DECARBOXYLASE FAMILY PROTEIN (AFU_ORTHOLOGUE AFUA_6G11590)"/>
    <property type="match status" value="1"/>
</dbReference>
<dbReference type="SUPFAM" id="SSF69118">
    <property type="entry name" value="AhpD-like"/>
    <property type="match status" value="1"/>
</dbReference>
<dbReference type="PANTHER" id="PTHR34846:SF11">
    <property type="entry name" value="4-CARBOXYMUCONOLACTONE DECARBOXYLASE FAMILY PROTEIN (AFU_ORTHOLOGUE AFUA_6G11590)"/>
    <property type="match status" value="1"/>
</dbReference>
<dbReference type="GeneID" id="54584878"/>
<dbReference type="InterPro" id="IPR029032">
    <property type="entry name" value="AhpD-like"/>
</dbReference>